<keyword evidence="2" id="KW-1185">Reference proteome</keyword>
<reference evidence="1 2" key="1">
    <citation type="submission" date="2018-08" db="EMBL/GenBank/DDBJ databases">
        <title>Genome and evolution of the arbuscular mycorrhizal fungus Diversispora epigaea (formerly Glomus versiforme) and its bacterial endosymbionts.</title>
        <authorList>
            <person name="Sun X."/>
            <person name="Fei Z."/>
            <person name="Harrison M."/>
        </authorList>
    </citation>
    <scope>NUCLEOTIDE SEQUENCE [LARGE SCALE GENOMIC DNA]</scope>
    <source>
        <strain evidence="1 2">IT104</strain>
    </source>
</reference>
<accession>A0A397HX10</accession>
<sequence>MKTLMNFLGTFDNCTNFLCPYLWAHKFVRKIGSEGVFWLIPKTISGQELLSWVEIINKYIDECKAEQNDDKKYPLKVNDEEREKCIKKYVPLLLKTEDCIILNGSKML</sequence>
<dbReference type="AlphaFoldDB" id="A0A397HX10"/>
<evidence type="ECO:0000313" key="1">
    <source>
        <dbReference type="EMBL" id="RHZ65140.1"/>
    </source>
</evidence>
<name>A0A397HX10_9GLOM</name>
<dbReference type="EMBL" id="PQFF01000291">
    <property type="protein sequence ID" value="RHZ65140.1"/>
    <property type="molecule type" value="Genomic_DNA"/>
</dbReference>
<protein>
    <submittedName>
        <fullName evidence="1">Uncharacterized protein</fullName>
    </submittedName>
</protein>
<dbReference type="Proteomes" id="UP000266861">
    <property type="component" value="Unassembled WGS sequence"/>
</dbReference>
<comment type="caution">
    <text evidence="1">The sequence shown here is derived from an EMBL/GenBank/DDBJ whole genome shotgun (WGS) entry which is preliminary data.</text>
</comment>
<proteinExistence type="predicted"/>
<gene>
    <name evidence="1" type="ORF">Glove_319g142</name>
</gene>
<organism evidence="1 2">
    <name type="scientific">Diversispora epigaea</name>
    <dbReference type="NCBI Taxonomy" id="1348612"/>
    <lineage>
        <taxon>Eukaryota</taxon>
        <taxon>Fungi</taxon>
        <taxon>Fungi incertae sedis</taxon>
        <taxon>Mucoromycota</taxon>
        <taxon>Glomeromycotina</taxon>
        <taxon>Glomeromycetes</taxon>
        <taxon>Diversisporales</taxon>
        <taxon>Diversisporaceae</taxon>
        <taxon>Diversispora</taxon>
    </lineage>
</organism>
<evidence type="ECO:0000313" key="2">
    <source>
        <dbReference type="Proteomes" id="UP000266861"/>
    </source>
</evidence>